<dbReference type="Proteomes" id="UP000253664">
    <property type="component" value="Unassembled WGS sequence"/>
</dbReference>
<name>A0A367L8W7_9HYPO</name>
<accession>A0A367L8W7</accession>
<reference evidence="2 3" key="1">
    <citation type="journal article" date="2015" name="BMC Genomics">
        <title>Insights from the genome of Ophiocordyceps polyrhachis-furcata to pathogenicity and host specificity in insect fungi.</title>
        <authorList>
            <person name="Wichadakul D."/>
            <person name="Kobmoo N."/>
            <person name="Ingsriswang S."/>
            <person name="Tangphatsornruang S."/>
            <person name="Chantasingh D."/>
            <person name="Luangsa-ard J.J."/>
            <person name="Eurwilaichitr L."/>
        </authorList>
    </citation>
    <scope>NUCLEOTIDE SEQUENCE [LARGE SCALE GENOMIC DNA]</scope>
    <source>
        <strain evidence="2 3">BCC 54312</strain>
    </source>
</reference>
<sequence>MYPLVPSWASNRAALLLSRYHHSQAFPWINFPPSHLQPQLSLAVRPIHTATALPSSQDPVYAIPASAQTVERARSSSFRKKPIASNNSNLLEADIGQPAGARATRPVLPAPTPVPQRQAKTTFKDQDDRQRILNFLTRRLNSTAKVDSAPPQLPPLFWHQVRHRQADRSLANQLSHVPPLHARWVRAHRGTKRDPLVERCAGKDTAERKCTELYRLDLGFLNLFSETLRVKMGMKVETLEPQAGRKVFPTFWSRIGGIYSSAVRQAAHISSNPLGDNGLVLHIPHQPRPNPALDMAKTCEAPLAEYIQKRGGEGMMSTPHVGKKPLHLVSAPSPSGVAASG</sequence>
<gene>
    <name evidence="2" type="ORF">L249_5195</name>
</gene>
<dbReference type="AlphaFoldDB" id="A0A367L8W7"/>
<protein>
    <submittedName>
        <fullName evidence="2">Uncharacterized protein</fullName>
    </submittedName>
</protein>
<dbReference type="EMBL" id="LKCN02000011">
    <property type="protein sequence ID" value="RCI10854.1"/>
    <property type="molecule type" value="Genomic_DNA"/>
</dbReference>
<keyword evidence="3" id="KW-1185">Reference proteome</keyword>
<evidence type="ECO:0000313" key="3">
    <source>
        <dbReference type="Proteomes" id="UP000253664"/>
    </source>
</evidence>
<evidence type="ECO:0000313" key="2">
    <source>
        <dbReference type="EMBL" id="RCI10854.1"/>
    </source>
</evidence>
<evidence type="ECO:0000256" key="1">
    <source>
        <dbReference type="SAM" id="MobiDB-lite"/>
    </source>
</evidence>
<organism evidence="2 3">
    <name type="scientific">Ophiocordyceps polyrhachis-furcata BCC 54312</name>
    <dbReference type="NCBI Taxonomy" id="1330021"/>
    <lineage>
        <taxon>Eukaryota</taxon>
        <taxon>Fungi</taxon>
        <taxon>Dikarya</taxon>
        <taxon>Ascomycota</taxon>
        <taxon>Pezizomycotina</taxon>
        <taxon>Sordariomycetes</taxon>
        <taxon>Hypocreomycetidae</taxon>
        <taxon>Hypocreales</taxon>
        <taxon>Ophiocordycipitaceae</taxon>
        <taxon>Ophiocordyceps</taxon>
    </lineage>
</organism>
<proteinExistence type="predicted"/>
<feature type="region of interest" description="Disordered" evidence="1">
    <location>
        <begin position="102"/>
        <end position="125"/>
    </location>
</feature>
<comment type="caution">
    <text evidence="2">The sequence shown here is derived from an EMBL/GenBank/DDBJ whole genome shotgun (WGS) entry which is preliminary data.</text>
</comment>